<dbReference type="SUPFAM" id="SSF53474">
    <property type="entry name" value="alpha/beta-Hydrolases"/>
    <property type="match status" value="1"/>
</dbReference>
<dbReference type="GO" id="GO:0016787">
    <property type="term" value="F:hydrolase activity"/>
    <property type="evidence" value="ECO:0007669"/>
    <property type="project" value="UniProtKB-KW"/>
</dbReference>
<organism evidence="6 7">
    <name type="scientific">Aeromicrobium alkaliterrae</name>
    <dbReference type="NCBI Taxonomy" id="302168"/>
    <lineage>
        <taxon>Bacteria</taxon>
        <taxon>Bacillati</taxon>
        <taxon>Actinomycetota</taxon>
        <taxon>Actinomycetes</taxon>
        <taxon>Propionibacteriales</taxon>
        <taxon>Nocardioidaceae</taxon>
        <taxon>Aeromicrobium</taxon>
    </lineage>
</organism>
<feature type="domain" description="Alpha/beta hydrolase fold-3" evidence="5">
    <location>
        <begin position="122"/>
        <end position="326"/>
    </location>
</feature>
<dbReference type="PANTHER" id="PTHR48081">
    <property type="entry name" value="AB HYDROLASE SUPERFAMILY PROTEIN C4A8.06C"/>
    <property type="match status" value="1"/>
</dbReference>
<feature type="region of interest" description="Disordered" evidence="4">
    <location>
        <begin position="374"/>
        <end position="394"/>
    </location>
</feature>
<evidence type="ECO:0000313" key="6">
    <source>
        <dbReference type="EMBL" id="GAA1744751.1"/>
    </source>
</evidence>
<dbReference type="Proteomes" id="UP001501057">
    <property type="component" value="Unassembled WGS sequence"/>
</dbReference>
<dbReference type="EMBL" id="BAAAME010000004">
    <property type="protein sequence ID" value="GAA1744751.1"/>
    <property type="molecule type" value="Genomic_DNA"/>
</dbReference>
<feature type="active site" evidence="3">
    <location>
        <position position="196"/>
    </location>
</feature>
<evidence type="ECO:0000259" key="5">
    <source>
        <dbReference type="Pfam" id="PF07859"/>
    </source>
</evidence>
<dbReference type="Pfam" id="PF07859">
    <property type="entry name" value="Abhydrolase_3"/>
    <property type="match status" value="1"/>
</dbReference>
<dbReference type="InterPro" id="IPR013094">
    <property type="entry name" value="AB_hydrolase_3"/>
</dbReference>
<sequence length="407" mass="45142">MFGEFIRRQGSVLDRTDAPRDGVVRVVRRGRGPLQVVHERAIVHETPTLKARVLARGLRLVAKPVLVLLPFTDRTLSFVQRLDELSAKRPRSEHVDRDVRRLGGVHVESMTHRYGPPSEMTVLYFHGGGFFSGSIETHRRVCERLALETGGTVISVDYVQLPHGVVADSVDDAIRAYEALAGESDHPGKLVVAGDSAGGYLAMKVAELATRRELPRPAAIIGFSPLLSLDPDRVDKEGIERVSRVNDAYLPLRRIGTVRRRWLPEESAIEGFESPLDAAELIDSPTFLVAVEDEILRPEVEAMAIQLSARGVEVETHLWRGQVHAFPVVVDVLEESREAVRLAARFARLAVGEEVADETPIADQEHVSAEPITGEVVGEDAASPAVVPEAPRPEPRRRWWQFWRRAA</sequence>
<evidence type="ECO:0000313" key="7">
    <source>
        <dbReference type="Proteomes" id="UP001501057"/>
    </source>
</evidence>
<dbReference type="PROSITE" id="PS01173">
    <property type="entry name" value="LIPASE_GDXG_HIS"/>
    <property type="match status" value="1"/>
</dbReference>
<comment type="caution">
    <text evidence="6">The sequence shown here is derived from an EMBL/GenBank/DDBJ whole genome shotgun (WGS) entry which is preliminary data.</text>
</comment>
<dbReference type="InterPro" id="IPR050300">
    <property type="entry name" value="GDXG_lipolytic_enzyme"/>
</dbReference>
<reference evidence="7" key="1">
    <citation type="journal article" date="2019" name="Int. J. Syst. Evol. Microbiol.">
        <title>The Global Catalogue of Microorganisms (GCM) 10K type strain sequencing project: providing services to taxonomists for standard genome sequencing and annotation.</title>
        <authorList>
            <consortium name="The Broad Institute Genomics Platform"/>
            <consortium name="The Broad Institute Genome Sequencing Center for Infectious Disease"/>
            <person name="Wu L."/>
            <person name="Ma J."/>
        </authorList>
    </citation>
    <scope>NUCLEOTIDE SEQUENCE [LARGE SCALE GENOMIC DNA]</scope>
    <source>
        <strain evidence="7">JCM 13518</strain>
    </source>
</reference>
<keyword evidence="7" id="KW-1185">Reference proteome</keyword>
<dbReference type="Gene3D" id="3.40.50.1820">
    <property type="entry name" value="alpha/beta hydrolase"/>
    <property type="match status" value="1"/>
</dbReference>
<proteinExistence type="inferred from homology"/>
<evidence type="ECO:0000256" key="4">
    <source>
        <dbReference type="SAM" id="MobiDB-lite"/>
    </source>
</evidence>
<keyword evidence="2 6" id="KW-0378">Hydrolase</keyword>
<name>A0ABP4W164_9ACTN</name>
<dbReference type="InterPro" id="IPR033140">
    <property type="entry name" value="Lipase_GDXG_put_SER_AS"/>
</dbReference>
<comment type="similarity">
    <text evidence="1">Belongs to the 'GDXG' lipolytic enzyme family.</text>
</comment>
<accession>A0ABP4W164</accession>
<evidence type="ECO:0000256" key="2">
    <source>
        <dbReference type="ARBA" id="ARBA00022801"/>
    </source>
</evidence>
<dbReference type="InterPro" id="IPR002168">
    <property type="entry name" value="Lipase_GDXG_HIS_AS"/>
</dbReference>
<dbReference type="PROSITE" id="PS01174">
    <property type="entry name" value="LIPASE_GDXG_SER"/>
    <property type="match status" value="1"/>
</dbReference>
<dbReference type="PANTHER" id="PTHR48081:SF8">
    <property type="entry name" value="ALPHA_BETA HYDROLASE FOLD-3 DOMAIN-CONTAINING PROTEIN-RELATED"/>
    <property type="match status" value="1"/>
</dbReference>
<evidence type="ECO:0000256" key="1">
    <source>
        <dbReference type="ARBA" id="ARBA00010515"/>
    </source>
</evidence>
<evidence type="ECO:0000256" key="3">
    <source>
        <dbReference type="PROSITE-ProRule" id="PRU10038"/>
    </source>
</evidence>
<dbReference type="RefSeq" id="WP_344202349.1">
    <property type="nucleotide sequence ID" value="NZ_BAAAME010000004.1"/>
</dbReference>
<dbReference type="InterPro" id="IPR029058">
    <property type="entry name" value="AB_hydrolase_fold"/>
</dbReference>
<protein>
    <submittedName>
        <fullName evidence="6">Alpha/beta hydrolase</fullName>
    </submittedName>
</protein>
<gene>
    <name evidence="6" type="ORF">GCM10009710_25980</name>
</gene>